<protein>
    <submittedName>
        <fullName evidence="1">Uncharacterized protein</fullName>
    </submittedName>
</protein>
<accession>A0A1Z5R116</accession>
<dbReference type="EMBL" id="CM000768">
    <property type="protein sequence ID" value="OQU77430.1"/>
    <property type="molecule type" value="Genomic_DNA"/>
</dbReference>
<dbReference type="InParanoid" id="A0A1Z5R116"/>
<dbReference type="Gramene" id="OQU77430">
    <property type="protein sequence ID" value="OQU77430"/>
    <property type="gene ID" value="SORBI_3009G048350"/>
</dbReference>
<proteinExistence type="predicted"/>
<dbReference type="Proteomes" id="UP000000768">
    <property type="component" value="Chromosome 9"/>
</dbReference>
<organism evidence="1 2">
    <name type="scientific">Sorghum bicolor</name>
    <name type="common">Sorghum</name>
    <name type="synonym">Sorghum vulgare</name>
    <dbReference type="NCBI Taxonomy" id="4558"/>
    <lineage>
        <taxon>Eukaryota</taxon>
        <taxon>Viridiplantae</taxon>
        <taxon>Streptophyta</taxon>
        <taxon>Embryophyta</taxon>
        <taxon>Tracheophyta</taxon>
        <taxon>Spermatophyta</taxon>
        <taxon>Magnoliopsida</taxon>
        <taxon>Liliopsida</taxon>
        <taxon>Poales</taxon>
        <taxon>Poaceae</taxon>
        <taxon>PACMAD clade</taxon>
        <taxon>Panicoideae</taxon>
        <taxon>Andropogonodae</taxon>
        <taxon>Andropogoneae</taxon>
        <taxon>Sorghinae</taxon>
        <taxon>Sorghum</taxon>
    </lineage>
</organism>
<evidence type="ECO:0000313" key="1">
    <source>
        <dbReference type="EMBL" id="OQU77430.1"/>
    </source>
</evidence>
<dbReference type="AlphaFoldDB" id="A0A1Z5R116"/>
<keyword evidence="2" id="KW-1185">Reference proteome</keyword>
<name>A0A1Z5R116_SORBI</name>
<gene>
    <name evidence="1" type="ORF">SORBI_3009G048350</name>
</gene>
<reference evidence="1 2" key="1">
    <citation type="journal article" date="2009" name="Nature">
        <title>The Sorghum bicolor genome and the diversification of grasses.</title>
        <authorList>
            <person name="Paterson A.H."/>
            <person name="Bowers J.E."/>
            <person name="Bruggmann R."/>
            <person name="Dubchak I."/>
            <person name="Grimwood J."/>
            <person name="Gundlach H."/>
            <person name="Haberer G."/>
            <person name="Hellsten U."/>
            <person name="Mitros T."/>
            <person name="Poliakov A."/>
            <person name="Schmutz J."/>
            <person name="Spannagl M."/>
            <person name="Tang H."/>
            <person name="Wang X."/>
            <person name="Wicker T."/>
            <person name="Bharti A.K."/>
            <person name="Chapman J."/>
            <person name="Feltus F.A."/>
            <person name="Gowik U."/>
            <person name="Grigoriev I.V."/>
            <person name="Lyons E."/>
            <person name="Maher C.A."/>
            <person name="Martis M."/>
            <person name="Narechania A."/>
            <person name="Otillar R.P."/>
            <person name="Penning B.W."/>
            <person name="Salamov A.A."/>
            <person name="Wang Y."/>
            <person name="Zhang L."/>
            <person name="Carpita N.C."/>
            <person name="Freeling M."/>
            <person name="Gingle A.R."/>
            <person name="Hash C.T."/>
            <person name="Keller B."/>
            <person name="Klein P."/>
            <person name="Kresovich S."/>
            <person name="McCann M.C."/>
            <person name="Ming R."/>
            <person name="Peterson D.G."/>
            <person name="Mehboob-ur-Rahman"/>
            <person name="Ware D."/>
            <person name="Westhoff P."/>
            <person name="Mayer K.F."/>
            <person name="Messing J."/>
            <person name="Rokhsar D.S."/>
        </authorList>
    </citation>
    <scope>NUCLEOTIDE SEQUENCE [LARGE SCALE GENOMIC DNA]</scope>
    <source>
        <strain evidence="2">cv. BTx623</strain>
    </source>
</reference>
<reference evidence="2" key="2">
    <citation type="journal article" date="2018" name="Plant J.">
        <title>The Sorghum bicolor reference genome: improved assembly, gene annotations, a transcriptome atlas, and signatures of genome organization.</title>
        <authorList>
            <person name="McCormick R.F."/>
            <person name="Truong S.K."/>
            <person name="Sreedasyam A."/>
            <person name="Jenkins J."/>
            <person name="Shu S."/>
            <person name="Sims D."/>
            <person name="Kennedy M."/>
            <person name="Amirebrahimi M."/>
            <person name="Weers B.D."/>
            <person name="McKinley B."/>
            <person name="Mattison A."/>
            <person name="Morishige D.T."/>
            <person name="Grimwood J."/>
            <person name="Schmutz J."/>
            <person name="Mullet J.E."/>
        </authorList>
    </citation>
    <scope>NUCLEOTIDE SEQUENCE [LARGE SCALE GENOMIC DNA]</scope>
    <source>
        <strain evidence="2">cv. BTx623</strain>
    </source>
</reference>
<sequence>MFKSMRRKCNGSMIITAAIDSYHKLARSTNKTTLLSLYLDSRGRWIIGLTMEIILFQGCQEPKTS</sequence>
<evidence type="ECO:0000313" key="2">
    <source>
        <dbReference type="Proteomes" id="UP000000768"/>
    </source>
</evidence>